<dbReference type="Proteomes" id="UP000092445">
    <property type="component" value="Unassembled WGS sequence"/>
</dbReference>
<reference evidence="2" key="2">
    <citation type="submission" date="2020-05" db="UniProtKB">
        <authorList>
            <consortium name="EnsemblMetazoa"/>
        </authorList>
    </citation>
    <scope>IDENTIFICATION</scope>
    <source>
        <strain evidence="2">IAEA</strain>
    </source>
</reference>
<evidence type="ECO:0000313" key="3">
    <source>
        <dbReference type="Proteomes" id="UP000092445"/>
    </source>
</evidence>
<evidence type="ECO:0000313" key="2">
    <source>
        <dbReference type="EnsemblMetazoa" id="GPAI028053-PA"/>
    </source>
</evidence>
<evidence type="ECO:0000259" key="1">
    <source>
        <dbReference type="PROSITE" id="PS00028"/>
    </source>
</evidence>
<protein>
    <recommendedName>
        <fullName evidence="1">C2H2-type domain-containing protein</fullName>
    </recommendedName>
</protein>
<dbReference type="SUPFAM" id="SSF57667">
    <property type="entry name" value="beta-beta-alpha zinc fingers"/>
    <property type="match status" value="1"/>
</dbReference>
<name>A0A1A9ZXD3_GLOPL</name>
<dbReference type="PROSITE" id="PS00028">
    <property type="entry name" value="ZINC_FINGER_C2H2_1"/>
    <property type="match status" value="1"/>
</dbReference>
<accession>A0A1A9ZXD3</accession>
<sequence>MRDDMKRQCDRCELSFGYITALTVHTLSHARTNRYSCNFRNRTFPTSLSRHLHGNIGRGKNDVQKMFHLNHGPSEVISKAQKMFNNLLLKAEEHSDLESLHLKNFVKNLMKLRKSPIQLNRNLMKLRIVEQKYNTIE</sequence>
<dbReference type="EnsemblMetazoa" id="GPAI028053-RA">
    <property type="protein sequence ID" value="GPAI028053-PA"/>
    <property type="gene ID" value="GPAI028053"/>
</dbReference>
<dbReference type="VEuPathDB" id="VectorBase:GPAI028053"/>
<keyword evidence="3" id="KW-1185">Reference proteome</keyword>
<reference evidence="3" key="1">
    <citation type="submission" date="2014-03" db="EMBL/GenBank/DDBJ databases">
        <authorList>
            <person name="Aksoy S."/>
            <person name="Warren W."/>
            <person name="Wilson R.K."/>
        </authorList>
    </citation>
    <scope>NUCLEOTIDE SEQUENCE [LARGE SCALE GENOMIC DNA]</scope>
    <source>
        <strain evidence="3">IAEA</strain>
    </source>
</reference>
<dbReference type="AlphaFoldDB" id="A0A1A9ZXD3"/>
<dbReference type="Gene3D" id="3.30.160.60">
    <property type="entry name" value="Classic Zinc Finger"/>
    <property type="match status" value="1"/>
</dbReference>
<proteinExistence type="predicted"/>
<dbReference type="InterPro" id="IPR013087">
    <property type="entry name" value="Znf_C2H2_type"/>
</dbReference>
<organism evidence="2 3">
    <name type="scientific">Glossina pallidipes</name>
    <name type="common">Tsetse fly</name>
    <dbReference type="NCBI Taxonomy" id="7398"/>
    <lineage>
        <taxon>Eukaryota</taxon>
        <taxon>Metazoa</taxon>
        <taxon>Ecdysozoa</taxon>
        <taxon>Arthropoda</taxon>
        <taxon>Hexapoda</taxon>
        <taxon>Insecta</taxon>
        <taxon>Pterygota</taxon>
        <taxon>Neoptera</taxon>
        <taxon>Endopterygota</taxon>
        <taxon>Diptera</taxon>
        <taxon>Brachycera</taxon>
        <taxon>Muscomorpha</taxon>
        <taxon>Hippoboscoidea</taxon>
        <taxon>Glossinidae</taxon>
        <taxon>Glossina</taxon>
    </lineage>
</organism>
<feature type="domain" description="C2H2-type" evidence="1">
    <location>
        <begin position="9"/>
        <end position="29"/>
    </location>
</feature>
<dbReference type="InterPro" id="IPR036236">
    <property type="entry name" value="Znf_C2H2_sf"/>
</dbReference>